<dbReference type="PANTHER" id="PTHR46450">
    <property type="entry name" value="INACTIVE HISTONE-LYSINE N-METHYLTRANSFERASE SUVR1-RELATED"/>
    <property type="match status" value="1"/>
</dbReference>
<keyword evidence="5" id="KW-0489">Methyltransferase</keyword>
<dbReference type="InterPro" id="IPR018848">
    <property type="entry name" value="WIYLD_domain"/>
</dbReference>
<dbReference type="GO" id="GO:0032259">
    <property type="term" value="P:methylation"/>
    <property type="evidence" value="ECO:0007669"/>
    <property type="project" value="UniProtKB-KW"/>
</dbReference>
<keyword evidence="5" id="KW-0808">Transferase</keyword>
<feature type="domain" description="SET" evidence="4">
    <location>
        <begin position="626"/>
        <end position="760"/>
    </location>
</feature>
<dbReference type="Pfam" id="PF00856">
    <property type="entry name" value="SET"/>
    <property type="match status" value="1"/>
</dbReference>
<dbReference type="Pfam" id="PF05033">
    <property type="entry name" value="Pre-SET"/>
    <property type="match status" value="1"/>
</dbReference>
<dbReference type="PROSITE" id="PS51580">
    <property type="entry name" value="SAM_MT43_3"/>
    <property type="match status" value="1"/>
</dbReference>
<dbReference type="Gene3D" id="2.170.270.10">
    <property type="entry name" value="SET domain"/>
    <property type="match status" value="1"/>
</dbReference>
<protein>
    <submittedName>
        <fullName evidence="5">Histone-lysine N-methyltransferase SUVR2</fullName>
    </submittedName>
</protein>
<dbReference type="SUPFAM" id="SSF82199">
    <property type="entry name" value="SET domain"/>
    <property type="match status" value="1"/>
</dbReference>
<dbReference type="Pfam" id="PF10440">
    <property type="entry name" value="WIYLD"/>
    <property type="match status" value="1"/>
</dbReference>
<evidence type="ECO:0000256" key="2">
    <source>
        <dbReference type="ARBA" id="ARBA00022454"/>
    </source>
</evidence>
<dbReference type="InterPro" id="IPR043017">
    <property type="entry name" value="WIYLD_dom_sf"/>
</dbReference>
<feature type="region of interest" description="Disordered" evidence="3">
    <location>
        <begin position="63"/>
        <end position="90"/>
    </location>
</feature>
<accession>A0A2Z7DDU1</accession>
<dbReference type="CDD" id="cd10538">
    <property type="entry name" value="SET_SETDB-like"/>
    <property type="match status" value="1"/>
</dbReference>
<dbReference type="GO" id="GO:0042054">
    <property type="term" value="F:histone methyltransferase activity"/>
    <property type="evidence" value="ECO:0007669"/>
    <property type="project" value="InterPro"/>
</dbReference>
<dbReference type="GO" id="GO:0005694">
    <property type="term" value="C:chromosome"/>
    <property type="evidence" value="ECO:0007669"/>
    <property type="project" value="UniProtKB-SubCell"/>
</dbReference>
<proteinExistence type="predicted"/>
<feature type="compositionally biased region" description="Basic and acidic residues" evidence="3">
    <location>
        <begin position="64"/>
        <end position="78"/>
    </location>
</feature>
<evidence type="ECO:0000256" key="1">
    <source>
        <dbReference type="ARBA" id="ARBA00004286"/>
    </source>
</evidence>
<evidence type="ECO:0000259" key="4">
    <source>
        <dbReference type="PROSITE" id="PS50280"/>
    </source>
</evidence>
<dbReference type="AlphaFoldDB" id="A0A2Z7DDU1"/>
<dbReference type="PROSITE" id="PS50280">
    <property type="entry name" value="SET"/>
    <property type="match status" value="1"/>
</dbReference>
<dbReference type="EMBL" id="KQ988511">
    <property type="protein sequence ID" value="KZV55532.1"/>
    <property type="molecule type" value="Genomic_DNA"/>
</dbReference>
<dbReference type="PANTHER" id="PTHR46450:SF1">
    <property type="entry name" value="INACTIVE HISTONE-LYSINE N-METHYLTRANSFERASE SUVR1-RELATED"/>
    <property type="match status" value="1"/>
</dbReference>
<reference evidence="5 6" key="1">
    <citation type="journal article" date="2015" name="Proc. Natl. Acad. Sci. U.S.A.">
        <title>The resurrection genome of Boea hygrometrica: A blueprint for survival of dehydration.</title>
        <authorList>
            <person name="Xiao L."/>
            <person name="Yang G."/>
            <person name="Zhang L."/>
            <person name="Yang X."/>
            <person name="Zhao S."/>
            <person name="Ji Z."/>
            <person name="Zhou Q."/>
            <person name="Hu M."/>
            <person name="Wang Y."/>
            <person name="Chen M."/>
            <person name="Xu Y."/>
            <person name="Jin H."/>
            <person name="Xiao X."/>
            <person name="Hu G."/>
            <person name="Bao F."/>
            <person name="Hu Y."/>
            <person name="Wan P."/>
            <person name="Li L."/>
            <person name="Deng X."/>
            <person name="Kuang T."/>
            <person name="Xiang C."/>
            <person name="Zhu J.K."/>
            <person name="Oliver M.J."/>
            <person name="He Y."/>
        </authorList>
    </citation>
    <scope>NUCLEOTIDE SEQUENCE [LARGE SCALE GENOMIC DNA]</scope>
    <source>
        <strain evidence="6">cv. XS01</strain>
    </source>
</reference>
<feature type="region of interest" description="Disordered" evidence="3">
    <location>
        <begin position="270"/>
        <end position="290"/>
    </location>
</feature>
<dbReference type="InterPro" id="IPR001214">
    <property type="entry name" value="SET_dom"/>
</dbReference>
<name>A0A2Z7DDU1_9LAMI</name>
<dbReference type="SMART" id="SM00468">
    <property type="entry name" value="PreSET"/>
    <property type="match status" value="1"/>
</dbReference>
<dbReference type="GO" id="GO:0005634">
    <property type="term" value="C:nucleus"/>
    <property type="evidence" value="ECO:0007669"/>
    <property type="project" value="InterPro"/>
</dbReference>
<dbReference type="Gene3D" id="1.10.8.850">
    <property type="entry name" value="Histone-lysine N methyltransferase , C-terminal domain-like"/>
    <property type="match status" value="1"/>
</dbReference>
<evidence type="ECO:0000256" key="3">
    <source>
        <dbReference type="SAM" id="MobiDB-lite"/>
    </source>
</evidence>
<dbReference type="GO" id="GO:0008270">
    <property type="term" value="F:zinc ion binding"/>
    <property type="evidence" value="ECO:0007669"/>
    <property type="project" value="InterPro"/>
</dbReference>
<keyword evidence="6" id="KW-1185">Reference proteome</keyword>
<organism evidence="5 6">
    <name type="scientific">Dorcoceras hygrometricum</name>
    <dbReference type="NCBI Taxonomy" id="472368"/>
    <lineage>
        <taxon>Eukaryota</taxon>
        <taxon>Viridiplantae</taxon>
        <taxon>Streptophyta</taxon>
        <taxon>Embryophyta</taxon>
        <taxon>Tracheophyta</taxon>
        <taxon>Spermatophyta</taxon>
        <taxon>Magnoliopsida</taxon>
        <taxon>eudicotyledons</taxon>
        <taxon>Gunneridae</taxon>
        <taxon>Pentapetalae</taxon>
        <taxon>asterids</taxon>
        <taxon>lamiids</taxon>
        <taxon>Lamiales</taxon>
        <taxon>Gesneriaceae</taxon>
        <taxon>Didymocarpoideae</taxon>
        <taxon>Trichosporeae</taxon>
        <taxon>Loxocarpinae</taxon>
        <taxon>Dorcoceras</taxon>
    </lineage>
</organism>
<dbReference type="SMART" id="SM00317">
    <property type="entry name" value="SET"/>
    <property type="match status" value="1"/>
</dbReference>
<dbReference type="OrthoDB" id="308383at2759"/>
<gene>
    <name evidence="5" type="ORF">F511_09643</name>
</gene>
<dbReference type="InterPro" id="IPR046341">
    <property type="entry name" value="SET_dom_sf"/>
</dbReference>
<sequence>MSDETKKKVAAAFDAMKNLGISIDKVKPVLKNMLKLYDKNWELIEAENYRALADAIFESEEAEAAEHSKKNMNEKENYMEEDATDEPERPLKRLRLRYQEGQTSSINNPSAPETPLIIPKEEPDVLPENQPLNQNASQNMVEASQPTAGNTIGKSQTGMLQSLGENKGKQPASSSMAHERGDPCLPSDSHGHCVNTPLTFESISPSHSMQLLDKGKGSLFPIPKKGSVSDNSMAVMHLKGPDIDSDTFQSLKRKNIEKYALITYHRSESDSGNGTFPSDERASNGNHAMISDVGSSNLEIASSPCGEVKLLLNCDLALRKPDFHMPGPEAVLKSVEDNFLRSYKAVDPQFSMRNLMQEMCKCVMRLGTESTNESPEATGVTLASNLLKNSSGMADSHFDAEIILPKMLLPPPSYDGFHKGLQPEEMGNGEDHVTNGKLQDNDIEGDSSLMVGKECLLTSERIMSLHDAVDISKGQEKVAITLVNEFNIELAPSFCYITQNVIFQNANVKFALARIGENKCCSTCFGDCLSISTPCACGIETGGAFVYTLNGLVKDDFLEECISLTRDPKKHRQFFCKLCPLQKIKDQDVIEPCKGHLMRKFIKECWWKCGCNKQCGNRVVQRGISYHIQVFMTAEGKGWGLRTLEDIPKGAFVCEYVGEVLTSSEFFDRVSLSPQELKYSYPVLLDADWGSKGVVKDDEALYLDATGYGNVARFINHRCYDSNLVAVPVEMETPEHHYYHLALFTTRNVKAMEELTWGFVALACFLDWLLCCSSHFCFLPPAIMSILNLSHSLACAVDLIIFEVRISSHLSTESACTPAATECENLRRAPLCVVLFSVFLFCILHNTLSAIPPLVAHLLFRLLACEHCSEKTTQQIDLNTEK</sequence>
<keyword evidence="2" id="KW-0158">Chromosome</keyword>
<comment type="subcellular location">
    <subcellularLocation>
        <location evidence="1">Chromosome</location>
    </subcellularLocation>
</comment>
<dbReference type="InterPro" id="IPR025776">
    <property type="entry name" value="SUVR4/1/2"/>
</dbReference>
<feature type="region of interest" description="Disordered" evidence="3">
    <location>
        <begin position="161"/>
        <end position="190"/>
    </location>
</feature>
<dbReference type="Proteomes" id="UP000250235">
    <property type="component" value="Unassembled WGS sequence"/>
</dbReference>
<evidence type="ECO:0000313" key="5">
    <source>
        <dbReference type="EMBL" id="KZV55532.1"/>
    </source>
</evidence>
<evidence type="ECO:0000313" key="6">
    <source>
        <dbReference type="Proteomes" id="UP000250235"/>
    </source>
</evidence>
<dbReference type="InterPro" id="IPR007728">
    <property type="entry name" value="Pre-SET_dom"/>
</dbReference>